<dbReference type="Pfam" id="PF07714">
    <property type="entry name" value="PK_Tyr_Ser-Thr"/>
    <property type="match status" value="1"/>
</dbReference>
<evidence type="ECO:0000256" key="4">
    <source>
        <dbReference type="ARBA" id="ARBA00022692"/>
    </source>
</evidence>
<comment type="catalytic activity">
    <reaction evidence="14">
        <text>L-seryl-[protein] + ATP = O-phospho-L-seryl-[protein] + ADP + H(+)</text>
        <dbReference type="Rhea" id="RHEA:17989"/>
        <dbReference type="Rhea" id="RHEA-COMP:9863"/>
        <dbReference type="Rhea" id="RHEA-COMP:11604"/>
        <dbReference type="ChEBI" id="CHEBI:15378"/>
        <dbReference type="ChEBI" id="CHEBI:29999"/>
        <dbReference type="ChEBI" id="CHEBI:30616"/>
        <dbReference type="ChEBI" id="CHEBI:83421"/>
        <dbReference type="ChEBI" id="CHEBI:456216"/>
    </reaction>
</comment>
<sequence>MSSGLICAYQIPRDLAYLFISVCVINCGDCLLILILCFAGNGNNTTRTIIIVIASVVGVLILIIISIYIFMRRKKTPEKVETKDEIIGAESLRIDFDSVLAATNNFSDANKLGHGGFGAVYKGQLPNGQEVAVKRMYRKSQQGDIEFKNEVLLLAKLQHHNLIRFLGFCLEGHEKILISEFVPNRSLDHFIFGKVSDRTKRAQLDWKTRYKIIEGIARGLLYLHEDSKLRIIHRDLKPSNILLDADMIPKISGFGMARPLGRDETQGSTVRIVGTYGYMAPEYAMQGHFSVKSDVFSFGVLLLEIISGQKNNSFCHGENNEFMLNFAWKNWREGTALNLIDPTLSDFSRNEIMRCIHIALLCVQENVAGRPTMAAVIFMLNSFSTILPVPSQPAFCMQSDIETDMSSSLATNSWVSNNSNIELLPTSLNEVSITELSPR</sequence>
<feature type="binding site" evidence="16">
    <location>
        <position position="134"/>
    </location>
    <ligand>
        <name>ATP</name>
        <dbReference type="ChEBI" id="CHEBI:30616"/>
    </ligand>
</feature>
<keyword evidence="6" id="KW-0677">Repeat</keyword>
<dbReference type="Gene3D" id="1.10.510.10">
    <property type="entry name" value="Transferase(Phosphotransferase) domain 1"/>
    <property type="match status" value="1"/>
</dbReference>
<evidence type="ECO:0000256" key="16">
    <source>
        <dbReference type="PROSITE-ProRule" id="PRU10141"/>
    </source>
</evidence>
<organism evidence="20 21">
    <name type="scientific">Durio zibethinus</name>
    <name type="common">Durian</name>
    <dbReference type="NCBI Taxonomy" id="66656"/>
    <lineage>
        <taxon>Eukaryota</taxon>
        <taxon>Viridiplantae</taxon>
        <taxon>Streptophyta</taxon>
        <taxon>Embryophyta</taxon>
        <taxon>Tracheophyta</taxon>
        <taxon>Spermatophyta</taxon>
        <taxon>Magnoliopsida</taxon>
        <taxon>eudicotyledons</taxon>
        <taxon>Gunneridae</taxon>
        <taxon>Pentapetalae</taxon>
        <taxon>rosids</taxon>
        <taxon>malvids</taxon>
        <taxon>Malvales</taxon>
        <taxon>Malvaceae</taxon>
        <taxon>Helicteroideae</taxon>
        <taxon>Durio</taxon>
    </lineage>
</organism>
<evidence type="ECO:0000313" key="20">
    <source>
        <dbReference type="Proteomes" id="UP000515121"/>
    </source>
</evidence>
<dbReference type="PANTHER" id="PTHR27002">
    <property type="entry name" value="RECEPTOR-LIKE SERINE/THREONINE-PROTEIN KINASE SD1-8"/>
    <property type="match status" value="1"/>
</dbReference>
<dbReference type="FunFam" id="3.30.200.20:FF:000142">
    <property type="entry name" value="Cysteine-rich receptor-like protein kinase 10"/>
    <property type="match status" value="1"/>
</dbReference>
<dbReference type="KEGG" id="dzi:111278243"/>
<name>A0A6P5WXH0_DURZI</name>
<evidence type="ECO:0000256" key="13">
    <source>
        <dbReference type="ARBA" id="ARBA00023180"/>
    </source>
</evidence>
<evidence type="ECO:0000256" key="2">
    <source>
        <dbReference type="ARBA" id="ARBA00022527"/>
    </source>
</evidence>
<evidence type="ECO:0000256" key="7">
    <source>
        <dbReference type="ARBA" id="ARBA00022741"/>
    </source>
</evidence>
<keyword evidence="10 18" id="KW-1133">Transmembrane helix</keyword>
<evidence type="ECO:0000256" key="6">
    <source>
        <dbReference type="ARBA" id="ARBA00022737"/>
    </source>
</evidence>
<comment type="subcellular location">
    <subcellularLocation>
        <location evidence="1">Membrane</location>
        <topology evidence="1">Single-pass membrane protein</topology>
    </subcellularLocation>
</comment>
<evidence type="ECO:0000256" key="11">
    <source>
        <dbReference type="ARBA" id="ARBA00023136"/>
    </source>
</evidence>
<dbReference type="GeneID" id="111278243"/>
<dbReference type="Gene3D" id="3.30.200.20">
    <property type="entry name" value="Phosphorylase Kinase, domain 1"/>
    <property type="match status" value="1"/>
</dbReference>
<keyword evidence="20" id="KW-1185">Reference proteome</keyword>
<dbReference type="InterPro" id="IPR000719">
    <property type="entry name" value="Prot_kinase_dom"/>
</dbReference>
<keyword evidence="3" id="KW-0808">Transferase</keyword>
<evidence type="ECO:0000256" key="15">
    <source>
        <dbReference type="ARBA" id="ARBA00047951"/>
    </source>
</evidence>
<dbReference type="PANTHER" id="PTHR27002:SF1083">
    <property type="entry name" value="CYSTEINE-RICH RECEPTOR-LIKE PROTEIN KINASE 29"/>
    <property type="match status" value="1"/>
</dbReference>
<dbReference type="Proteomes" id="UP000515121">
    <property type="component" value="Unplaced"/>
</dbReference>
<reference evidence="21" key="1">
    <citation type="submission" date="2025-08" db="UniProtKB">
        <authorList>
            <consortium name="RefSeq"/>
        </authorList>
    </citation>
    <scope>IDENTIFICATION</scope>
    <source>
        <tissue evidence="21">Fruit stalk</tissue>
    </source>
</reference>
<keyword evidence="11 18" id="KW-0472">Membrane</keyword>
<feature type="transmembrane region" description="Helical" evidence="18">
    <location>
        <begin position="15"/>
        <end position="37"/>
    </location>
</feature>
<dbReference type="RefSeq" id="XP_022720563.1">
    <property type="nucleotide sequence ID" value="XM_022864828.1"/>
</dbReference>
<dbReference type="FunFam" id="1.10.510.10:FF:000129">
    <property type="entry name" value="cysteine-rich receptor-like protein kinase 10"/>
    <property type="match status" value="1"/>
</dbReference>
<keyword evidence="12" id="KW-0675">Receptor</keyword>
<dbReference type="GO" id="GO:0006950">
    <property type="term" value="P:response to stress"/>
    <property type="evidence" value="ECO:0007669"/>
    <property type="project" value="UniProtKB-ARBA"/>
</dbReference>
<keyword evidence="13" id="KW-0325">Glycoprotein</keyword>
<gene>
    <name evidence="21" type="primary">LOC111278243</name>
</gene>
<dbReference type="PROSITE" id="PS00107">
    <property type="entry name" value="PROTEIN_KINASE_ATP"/>
    <property type="match status" value="1"/>
</dbReference>
<evidence type="ECO:0000256" key="5">
    <source>
        <dbReference type="ARBA" id="ARBA00022729"/>
    </source>
</evidence>
<dbReference type="SMART" id="SM00220">
    <property type="entry name" value="S_TKc"/>
    <property type="match status" value="1"/>
</dbReference>
<keyword evidence="8" id="KW-0418">Kinase</keyword>
<keyword evidence="7 16" id="KW-0547">Nucleotide-binding</keyword>
<keyword evidence="9 16" id="KW-0067">ATP-binding</keyword>
<evidence type="ECO:0000256" key="9">
    <source>
        <dbReference type="ARBA" id="ARBA00022840"/>
    </source>
</evidence>
<comment type="similarity">
    <text evidence="17">Belongs to the protein kinase superfamily.</text>
</comment>
<comment type="catalytic activity">
    <reaction evidence="15">
        <text>L-threonyl-[protein] + ATP = O-phospho-L-threonyl-[protein] + ADP + H(+)</text>
        <dbReference type="Rhea" id="RHEA:46608"/>
        <dbReference type="Rhea" id="RHEA-COMP:11060"/>
        <dbReference type="Rhea" id="RHEA-COMP:11605"/>
        <dbReference type="ChEBI" id="CHEBI:15378"/>
        <dbReference type="ChEBI" id="CHEBI:30013"/>
        <dbReference type="ChEBI" id="CHEBI:30616"/>
        <dbReference type="ChEBI" id="CHEBI:61977"/>
        <dbReference type="ChEBI" id="CHEBI:456216"/>
    </reaction>
</comment>
<dbReference type="PROSITE" id="PS50011">
    <property type="entry name" value="PROTEIN_KINASE_DOM"/>
    <property type="match status" value="1"/>
</dbReference>
<evidence type="ECO:0000256" key="10">
    <source>
        <dbReference type="ARBA" id="ARBA00022989"/>
    </source>
</evidence>
<evidence type="ECO:0000259" key="19">
    <source>
        <dbReference type="PROSITE" id="PS50011"/>
    </source>
</evidence>
<dbReference type="InterPro" id="IPR017441">
    <property type="entry name" value="Protein_kinase_ATP_BS"/>
</dbReference>
<accession>A0A6P5WXH0</accession>
<evidence type="ECO:0000256" key="1">
    <source>
        <dbReference type="ARBA" id="ARBA00004167"/>
    </source>
</evidence>
<proteinExistence type="inferred from homology"/>
<feature type="transmembrane region" description="Helical" evidence="18">
    <location>
        <begin position="49"/>
        <end position="71"/>
    </location>
</feature>
<evidence type="ECO:0000256" key="14">
    <source>
        <dbReference type="ARBA" id="ARBA00047558"/>
    </source>
</evidence>
<dbReference type="CDD" id="cd14066">
    <property type="entry name" value="STKc_IRAK"/>
    <property type="match status" value="1"/>
</dbReference>
<evidence type="ECO:0000256" key="12">
    <source>
        <dbReference type="ARBA" id="ARBA00023170"/>
    </source>
</evidence>
<keyword evidence="4 18" id="KW-0812">Transmembrane</keyword>
<dbReference type="InterPro" id="IPR008271">
    <property type="entry name" value="Ser/Thr_kinase_AS"/>
</dbReference>
<evidence type="ECO:0000313" key="21">
    <source>
        <dbReference type="RefSeq" id="XP_022720563.1"/>
    </source>
</evidence>
<dbReference type="GO" id="GO:0005524">
    <property type="term" value="F:ATP binding"/>
    <property type="evidence" value="ECO:0007669"/>
    <property type="project" value="UniProtKB-UniRule"/>
</dbReference>
<dbReference type="SUPFAM" id="SSF56112">
    <property type="entry name" value="Protein kinase-like (PK-like)"/>
    <property type="match status" value="1"/>
</dbReference>
<dbReference type="InterPro" id="IPR011009">
    <property type="entry name" value="Kinase-like_dom_sf"/>
</dbReference>
<keyword evidence="2 17" id="KW-0723">Serine/threonine-protein kinase</keyword>
<evidence type="ECO:0000256" key="3">
    <source>
        <dbReference type="ARBA" id="ARBA00022679"/>
    </source>
</evidence>
<dbReference type="InterPro" id="IPR001245">
    <property type="entry name" value="Ser-Thr/Tyr_kinase_cat_dom"/>
</dbReference>
<dbReference type="GO" id="GO:0004674">
    <property type="term" value="F:protein serine/threonine kinase activity"/>
    <property type="evidence" value="ECO:0007669"/>
    <property type="project" value="UniProtKB-KW"/>
</dbReference>
<protein>
    <submittedName>
        <fullName evidence="21">Receptor-like protein kinase At4g00960 isoform X1</fullName>
    </submittedName>
</protein>
<feature type="domain" description="Protein kinase" evidence="19">
    <location>
        <begin position="106"/>
        <end position="384"/>
    </location>
</feature>
<dbReference type="PROSITE" id="PS00108">
    <property type="entry name" value="PROTEIN_KINASE_ST"/>
    <property type="match status" value="1"/>
</dbReference>
<evidence type="ECO:0000256" key="8">
    <source>
        <dbReference type="ARBA" id="ARBA00022777"/>
    </source>
</evidence>
<evidence type="ECO:0000256" key="17">
    <source>
        <dbReference type="RuleBase" id="RU000304"/>
    </source>
</evidence>
<dbReference type="GO" id="GO:0005886">
    <property type="term" value="C:plasma membrane"/>
    <property type="evidence" value="ECO:0007669"/>
    <property type="project" value="TreeGrafter"/>
</dbReference>
<keyword evidence="5" id="KW-0732">Signal</keyword>
<dbReference type="AlphaFoldDB" id="A0A6P5WXH0"/>
<dbReference type="OrthoDB" id="4062651at2759"/>
<evidence type="ECO:0000256" key="18">
    <source>
        <dbReference type="SAM" id="Phobius"/>
    </source>
</evidence>